<accession>A0AAW5ESI2</accession>
<sequence length="81" mass="9122">MAFIFVDKELLEKVQPILAAKGMTVQEVCRDALEYILINGNLPVIKEPLSDEDKELLSEAYRVMANPGEITRVSMDKILDV</sequence>
<evidence type="ECO:0000313" key="1">
    <source>
        <dbReference type="EMBL" id="MCJ8354474.1"/>
    </source>
</evidence>
<reference evidence="1" key="1">
    <citation type="journal article" date="2021" name="Polymers (Basel)">
        <title>Highly Stretchable Bacterial Cellulose Produced by Komagataeibacter hansenii SI1.</title>
        <authorList>
            <person name="Cielecka I."/>
            <person name="Ryngajllo M."/>
            <person name="Maniukiewicz W."/>
            <person name="Bielecki S."/>
        </authorList>
    </citation>
    <scope>NUCLEOTIDE SEQUENCE</scope>
    <source>
        <strain evidence="1">SI1</strain>
    </source>
</reference>
<comment type="caution">
    <text evidence="1">The sequence shown here is derived from an EMBL/GenBank/DDBJ whole genome shotgun (WGS) entry which is preliminary data.</text>
</comment>
<gene>
    <name evidence="1" type="ORF">K1W68_10815</name>
</gene>
<dbReference type="Gene3D" id="6.10.250.2570">
    <property type="match status" value="1"/>
</dbReference>
<reference evidence="1" key="2">
    <citation type="submission" date="2022-03" db="EMBL/GenBank/DDBJ databases">
        <authorList>
            <person name="Ryngajllo M."/>
            <person name="Jacek P."/>
            <person name="Kubiak K."/>
        </authorList>
    </citation>
    <scope>NUCLEOTIDE SEQUENCE</scope>
    <source>
        <strain evidence="1">SI1</strain>
    </source>
</reference>
<organism evidence="1 2">
    <name type="scientific">Novacetimonas hansenii</name>
    <name type="common">Komagataeibacter hansenii</name>
    <dbReference type="NCBI Taxonomy" id="436"/>
    <lineage>
        <taxon>Bacteria</taxon>
        <taxon>Pseudomonadati</taxon>
        <taxon>Pseudomonadota</taxon>
        <taxon>Alphaproteobacteria</taxon>
        <taxon>Acetobacterales</taxon>
        <taxon>Acetobacteraceae</taxon>
        <taxon>Novacetimonas</taxon>
    </lineage>
</organism>
<evidence type="ECO:0000313" key="2">
    <source>
        <dbReference type="Proteomes" id="UP001202887"/>
    </source>
</evidence>
<dbReference type="EMBL" id="JAIBCX010000027">
    <property type="protein sequence ID" value="MCJ8354474.1"/>
    <property type="molecule type" value="Genomic_DNA"/>
</dbReference>
<dbReference type="AlphaFoldDB" id="A0AAW5ESI2"/>
<proteinExistence type="predicted"/>
<name>A0AAW5ESI2_NOVHA</name>
<dbReference type="RefSeq" id="WP_143456115.1">
    <property type="nucleotide sequence ID" value="NZ_CP094848.1"/>
</dbReference>
<protein>
    <submittedName>
        <fullName evidence="1">Uncharacterized protein</fullName>
    </submittedName>
</protein>
<dbReference type="Proteomes" id="UP001202887">
    <property type="component" value="Unassembled WGS sequence"/>
</dbReference>